<comment type="caution">
    <text evidence="1">The sequence shown here is derived from an EMBL/GenBank/DDBJ whole genome shotgun (WGS) entry which is preliminary data.</text>
</comment>
<keyword evidence="2" id="KW-1185">Reference proteome</keyword>
<proteinExistence type="predicted"/>
<reference evidence="1 2" key="1">
    <citation type="submission" date="2023-10" db="EMBL/GenBank/DDBJ databases">
        <title>Marine bacteria isolated from horseshoe crab.</title>
        <authorList>
            <person name="Cheng T.H."/>
        </authorList>
    </citation>
    <scope>NUCLEOTIDE SEQUENCE [LARGE SCALE GENOMIC DNA]</scope>
    <source>
        <strain evidence="1 2">HSC6</strain>
    </source>
</reference>
<sequence>MNHIGFFMVHIGISDSGDEGNEAFNRYGHTAEMDDKALYRYKKASTLGAG</sequence>
<accession>A0ABU3ZHL6</accession>
<dbReference type="RefSeq" id="WP_317522133.1">
    <property type="nucleotide sequence ID" value="NZ_JAWJZI010000003.1"/>
</dbReference>
<evidence type="ECO:0000313" key="2">
    <source>
        <dbReference type="Proteomes" id="UP001186452"/>
    </source>
</evidence>
<protein>
    <submittedName>
        <fullName evidence="1">Uncharacterized protein</fullName>
    </submittedName>
</protein>
<organism evidence="1 2">
    <name type="scientific">Photobacterium rosenbergii</name>
    <dbReference type="NCBI Taxonomy" id="294936"/>
    <lineage>
        <taxon>Bacteria</taxon>
        <taxon>Pseudomonadati</taxon>
        <taxon>Pseudomonadota</taxon>
        <taxon>Gammaproteobacteria</taxon>
        <taxon>Vibrionales</taxon>
        <taxon>Vibrionaceae</taxon>
        <taxon>Photobacterium</taxon>
    </lineage>
</organism>
<dbReference type="EMBL" id="JAWJZI010000003">
    <property type="protein sequence ID" value="MDV5169393.1"/>
    <property type="molecule type" value="Genomic_DNA"/>
</dbReference>
<dbReference type="Proteomes" id="UP001186452">
    <property type="component" value="Unassembled WGS sequence"/>
</dbReference>
<gene>
    <name evidence="1" type="ORF">R2X38_10325</name>
</gene>
<evidence type="ECO:0000313" key="1">
    <source>
        <dbReference type="EMBL" id="MDV5169393.1"/>
    </source>
</evidence>
<name>A0ABU3ZHL6_9GAMM</name>